<dbReference type="EMBL" id="CP102381">
    <property type="protein sequence ID" value="WEJ61842.1"/>
    <property type="molecule type" value="Genomic_DNA"/>
</dbReference>
<protein>
    <submittedName>
        <fullName evidence="1">Uncharacterized protein</fullName>
    </submittedName>
</protein>
<proteinExistence type="predicted"/>
<evidence type="ECO:0000313" key="1">
    <source>
        <dbReference type="EMBL" id="WEJ61842.1"/>
    </source>
</evidence>
<dbReference type="Proteomes" id="UP001222275">
    <property type="component" value="Chromosome"/>
</dbReference>
<sequence length="146" mass="16480">MLLINLNKDLTIDAVSKNFKVLMRDQARSLKSCFFLSMVDCEVPDQLAEDLYDSLKKGLVYNVTLKVNVLANPDWFDVSISPRFEGGNNVGYQAVLQHITASDIDTTASVYSKISQGEMSMKQGWPVQNNHSNQAVSMERWDCRVK</sequence>
<evidence type="ECO:0000313" key="2">
    <source>
        <dbReference type="Proteomes" id="UP001222275"/>
    </source>
</evidence>
<reference evidence="1 2" key="1">
    <citation type="submission" date="2022-06" db="EMBL/GenBank/DDBJ databases">
        <title>Thiomicrohabdus sp. nov, an obligately chemolithoautotrophic, sulfur-oxidizing bacterium isolated from beach of Guanyin Mountain. Amoy.</title>
        <authorList>
            <person name="Zhu H."/>
        </authorList>
    </citation>
    <scope>NUCLEOTIDE SEQUENCE [LARGE SCALE GENOMIC DNA]</scope>
    <source>
        <strain evidence="1 2">XGS-01</strain>
    </source>
</reference>
<keyword evidence="2" id="KW-1185">Reference proteome</keyword>
<gene>
    <name evidence="1" type="ORF">NR989_07415</name>
</gene>
<name>A0ABY8C8H1_9GAMM</name>
<dbReference type="RefSeq" id="WP_275594101.1">
    <property type="nucleotide sequence ID" value="NZ_CP102381.1"/>
</dbReference>
<accession>A0ABY8C8H1</accession>
<organism evidence="1 2">
    <name type="scientific">Thiomicrorhabdus lithotrophica</name>
    <dbReference type="NCBI Taxonomy" id="2949997"/>
    <lineage>
        <taxon>Bacteria</taxon>
        <taxon>Pseudomonadati</taxon>
        <taxon>Pseudomonadota</taxon>
        <taxon>Gammaproteobacteria</taxon>
        <taxon>Thiotrichales</taxon>
        <taxon>Piscirickettsiaceae</taxon>
        <taxon>Thiomicrorhabdus</taxon>
    </lineage>
</organism>